<dbReference type="InterPro" id="IPR008538">
    <property type="entry name" value="Uma2"/>
</dbReference>
<dbReference type="InterPro" id="IPR012296">
    <property type="entry name" value="Nuclease_put_TT1808"/>
</dbReference>
<dbReference type="EMBL" id="RCBY01000279">
    <property type="protein sequence ID" value="RQH26145.1"/>
    <property type="molecule type" value="Genomic_DNA"/>
</dbReference>
<dbReference type="OrthoDB" id="428258at2"/>
<dbReference type="Pfam" id="PF05685">
    <property type="entry name" value="Uma2"/>
    <property type="match status" value="1"/>
</dbReference>
<accession>A0A3N6NLP6</accession>
<proteinExistence type="predicted"/>
<reference evidence="2 3" key="1">
    <citation type="journal article" date="2018" name="ACS Chem. Biol.">
        <title>Ketoreductase domain dysfunction expands chemodiversity: malyngamide biosynthesis in the cyanobacterium Okeania hirsuta.</title>
        <authorList>
            <person name="Moss N.A."/>
            <person name="Leao T."/>
            <person name="Rankin M."/>
            <person name="McCullough T.M."/>
            <person name="Qu P."/>
            <person name="Korobeynikov A."/>
            <person name="Smith J.L."/>
            <person name="Gerwick L."/>
            <person name="Gerwick W.H."/>
        </authorList>
    </citation>
    <scope>NUCLEOTIDE SEQUENCE [LARGE SCALE GENOMIC DNA]</scope>
    <source>
        <strain evidence="2 3">PAB10Feb10-1</strain>
    </source>
</reference>
<keyword evidence="3" id="KW-1185">Reference proteome</keyword>
<comment type="caution">
    <text evidence="2">The sequence shown here is derived from an EMBL/GenBank/DDBJ whole genome shotgun (WGS) entry which is preliminary data.</text>
</comment>
<dbReference type="Gene3D" id="3.90.1570.10">
    <property type="entry name" value="tt1808, chain A"/>
    <property type="match status" value="1"/>
</dbReference>
<dbReference type="CDD" id="cd06260">
    <property type="entry name" value="DUF820-like"/>
    <property type="match status" value="1"/>
</dbReference>
<dbReference type="PANTHER" id="PTHR33352">
    <property type="entry name" value="SLR1095 PROTEIN"/>
    <property type="match status" value="1"/>
</dbReference>
<dbReference type="GO" id="GO:0004519">
    <property type="term" value="F:endonuclease activity"/>
    <property type="evidence" value="ECO:0007669"/>
    <property type="project" value="UniProtKB-KW"/>
</dbReference>
<keyword evidence="2" id="KW-0540">Nuclease</keyword>
<dbReference type="PANTHER" id="PTHR33352:SF3">
    <property type="entry name" value="SLR1612 PROTEIN"/>
    <property type="match status" value="1"/>
</dbReference>
<dbReference type="InterPro" id="IPR011335">
    <property type="entry name" value="Restrct_endonuc-II-like"/>
</dbReference>
<evidence type="ECO:0000313" key="2">
    <source>
        <dbReference type="EMBL" id="RQH26145.1"/>
    </source>
</evidence>
<sequence>MVNYNPLLNLPSSDELPDSDDKPVDREIQILIPNLLMLILNQLWGDHSDWFFGVNMGIFHTTGSSPRVAIVPDALLSLGVPRLKNNKLRSSYVLWEENYVVPILVLEIVSKTYGGEYNEKMIDYARLGVLYYVIYNPDYTKRDKHEQFEVYYLVDGAYQRLKGNPVWMPEIGLGIGTEVGNHYRSEQEWLYWYDSEGNRFMTPEEEALQERQRAERLEQMLRSLGVDPEQL</sequence>
<keyword evidence="2" id="KW-0255">Endonuclease</keyword>
<organism evidence="2 3">
    <name type="scientific">Okeania hirsuta</name>
    <dbReference type="NCBI Taxonomy" id="1458930"/>
    <lineage>
        <taxon>Bacteria</taxon>
        <taxon>Bacillati</taxon>
        <taxon>Cyanobacteriota</taxon>
        <taxon>Cyanophyceae</taxon>
        <taxon>Oscillatoriophycideae</taxon>
        <taxon>Oscillatoriales</taxon>
        <taxon>Microcoleaceae</taxon>
        <taxon>Okeania</taxon>
    </lineage>
</organism>
<name>A0A3N6NLP6_9CYAN</name>
<dbReference type="AlphaFoldDB" id="A0A3N6NLP6"/>
<dbReference type="SUPFAM" id="SSF52980">
    <property type="entry name" value="Restriction endonuclease-like"/>
    <property type="match status" value="1"/>
</dbReference>
<evidence type="ECO:0000313" key="3">
    <source>
        <dbReference type="Proteomes" id="UP000269154"/>
    </source>
</evidence>
<dbReference type="RefSeq" id="WP_124146834.1">
    <property type="nucleotide sequence ID" value="NZ_CAWOKI010000202.1"/>
</dbReference>
<protein>
    <submittedName>
        <fullName evidence="2">Uma2 family endonuclease</fullName>
    </submittedName>
</protein>
<dbReference type="Proteomes" id="UP000269154">
    <property type="component" value="Unassembled WGS sequence"/>
</dbReference>
<evidence type="ECO:0000259" key="1">
    <source>
        <dbReference type="Pfam" id="PF05685"/>
    </source>
</evidence>
<gene>
    <name evidence="2" type="ORF">D5R40_28510</name>
</gene>
<keyword evidence="2" id="KW-0378">Hydrolase</keyword>
<feature type="domain" description="Putative restriction endonuclease" evidence="1">
    <location>
        <begin position="41"/>
        <end position="163"/>
    </location>
</feature>